<keyword evidence="6 8" id="KW-1133">Transmembrane helix</keyword>
<comment type="similarity">
    <text evidence="2">Belongs to the binding-protein-dependent transport system permease family. CysTW subfamily.</text>
</comment>
<dbReference type="AlphaFoldDB" id="A0A329TVD1"/>
<keyword evidence="3 8" id="KW-0813">Transport</keyword>
<keyword evidence="5 8" id="KW-0812">Transmembrane</keyword>
<keyword evidence="7 8" id="KW-0472">Membrane</keyword>
<evidence type="ECO:0000256" key="6">
    <source>
        <dbReference type="ARBA" id="ARBA00022989"/>
    </source>
</evidence>
<dbReference type="Pfam" id="PF00528">
    <property type="entry name" value="BPD_transp_1"/>
    <property type="match status" value="1"/>
</dbReference>
<gene>
    <name evidence="12" type="primary">ydcV</name>
    <name evidence="10" type="ORF">C4N27_01755</name>
    <name evidence="11" type="ORF">DWZ46_08280</name>
    <name evidence="12" type="ORF">FPPS064S07_00958</name>
</gene>
<dbReference type="RefSeq" id="WP_015564141.1">
    <property type="nucleotide sequence ID" value="NZ_CABHMY010000111.1"/>
</dbReference>
<evidence type="ECO:0000313" key="15">
    <source>
        <dbReference type="Proteomes" id="UP000406184"/>
    </source>
</evidence>
<dbReference type="EMBL" id="PRLA01000001">
    <property type="protein sequence ID" value="RAW52893.1"/>
    <property type="molecule type" value="Genomic_DNA"/>
</dbReference>
<evidence type="ECO:0000313" key="11">
    <source>
        <dbReference type="EMBL" id="RGB91381.1"/>
    </source>
</evidence>
<accession>A0A329TVD1</accession>
<dbReference type="GO" id="GO:0005886">
    <property type="term" value="C:plasma membrane"/>
    <property type="evidence" value="ECO:0007669"/>
    <property type="project" value="UniProtKB-SubCell"/>
</dbReference>
<dbReference type="CDD" id="cd06261">
    <property type="entry name" value="TM_PBP2"/>
    <property type="match status" value="1"/>
</dbReference>
<dbReference type="EMBL" id="CABHMY010000111">
    <property type="protein sequence ID" value="VUX14040.1"/>
    <property type="molecule type" value="Genomic_DNA"/>
</dbReference>
<evidence type="ECO:0000256" key="3">
    <source>
        <dbReference type="ARBA" id="ARBA00022448"/>
    </source>
</evidence>
<dbReference type="SUPFAM" id="SSF161098">
    <property type="entry name" value="MetI-like"/>
    <property type="match status" value="1"/>
</dbReference>
<dbReference type="PANTHER" id="PTHR43848">
    <property type="entry name" value="PUTRESCINE TRANSPORT SYSTEM PERMEASE PROTEIN POTI"/>
    <property type="match status" value="1"/>
</dbReference>
<organism evidence="11 14">
    <name type="scientific">Faecalibacterium prausnitzii</name>
    <dbReference type="NCBI Taxonomy" id="853"/>
    <lineage>
        <taxon>Bacteria</taxon>
        <taxon>Bacillati</taxon>
        <taxon>Bacillota</taxon>
        <taxon>Clostridia</taxon>
        <taxon>Eubacteriales</taxon>
        <taxon>Oscillospiraceae</taxon>
        <taxon>Faecalibacterium</taxon>
    </lineage>
</organism>
<evidence type="ECO:0000313" key="10">
    <source>
        <dbReference type="EMBL" id="RAW52893.1"/>
    </source>
</evidence>
<evidence type="ECO:0000256" key="1">
    <source>
        <dbReference type="ARBA" id="ARBA00004651"/>
    </source>
</evidence>
<keyword evidence="15" id="KW-1185">Reference proteome</keyword>
<dbReference type="Proteomes" id="UP000250997">
    <property type="component" value="Unassembled WGS sequence"/>
</dbReference>
<dbReference type="Proteomes" id="UP000260991">
    <property type="component" value="Unassembled WGS sequence"/>
</dbReference>
<keyword evidence="4" id="KW-1003">Cell membrane</keyword>
<feature type="transmembrane region" description="Helical" evidence="8">
    <location>
        <begin position="101"/>
        <end position="125"/>
    </location>
</feature>
<feature type="transmembrane region" description="Helical" evidence="8">
    <location>
        <begin position="12"/>
        <end position="33"/>
    </location>
</feature>
<feature type="transmembrane region" description="Helical" evidence="8">
    <location>
        <begin position="243"/>
        <end position="264"/>
    </location>
</feature>
<dbReference type="InterPro" id="IPR051789">
    <property type="entry name" value="Bact_Polyamine_Transport"/>
</dbReference>
<evidence type="ECO:0000313" key="14">
    <source>
        <dbReference type="Proteomes" id="UP000260991"/>
    </source>
</evidence>
<feature type="transmembrane region" description="Helical" evidence="8">
    <location>
        <begin position="62"/>
        <end position="89"/>
    </location>
</feature>
<dbReference type="InterPro" id="IPR035906">
    <property type="entry name" value="MetI-like_sf"/>
</dbReference>
<evidence type="ECO:0000256" key="8">
    <source>
        <dbReference type="RuleBase" id="RU363032"/>
    </source>
</evidence>
<dbReference type="PROSITE" id="PS50928">
    <property type="entry name" value="ABC_TM1"/>
    <property type="match status" value="1"/>
</dbReference>
<dbReference type="EMBL" id="QVER01000008">
    <property type="protein sequence ID" value="RGB91381.1"/>
    <property type="molecule type" value="Genomic_DNA"/>
</dbReference>
<dbReference type="PANTHER" id="PTHR43848:SF2">
    <property type="entry name" value="PUTRESCINE TRANSPORT SYSTEM PERMEASE PROTEIN POTI"/>
    <property type="match status" value="1"/>
</dbReference>
<comment type="subcellular location">
    <subcellularLocation>
        <location evidence="1 8">Cell membrane</location>
        <topology evidence="1 8">Multi-pass membrane protein</topology>
    </subcellularLocation>
</comment>
<dbReference type="GO" id="GO:0055085">
    <property type="term" value="P:transmembrane transport"/>
    <property type="evidence" value="ECO:0007669"/>
    <property type="project" value="InterPro"/>
</dbReference>
<evidence type="ECO:0000256" key="5">
    <source>
        <dbReference type="ARBA" id="ARBA00022692"/>
    </source>
</evidence>
<dbReference type="Proteomes" id="UP000406184">
    <property type="component" value="Unassembled WGS sequence"/>
</dbReference>
<proteinExistence type="inferred from homology"/>
<evidence type="ECO:0000259" key="9">
    <source>
        <dbReference type="PROSITE" id="PS50928"/>
    </source>
</evidence>
<evidence type="ECO:0000256" key="2">
    <source>
        <dbReference type="ARBA" id="ARBA00007069"/>
    </source>
</evidence>
<feature type="transmembrane region" description="Helical" evidence="8">
    <location>
        <begin position="186"/>
        <end position="209"/>
    </location>
</feature>
<evidence type="ECO:0000313" key="13">
    <source>
        <dbReference type="Proteomes" id="UP000250997"/>
    </source>
</evidence>
<evidence type="ECO:0000313" key="12">
    <source>
        <dbReference type="EMBL" id="VUX14040.1"/>
    </source>
</evidence>
<name>A0A329TVD1_9FIRM</name>
<dbReference type="InterPro" id="IPR000515">
    <property type="entry name" value="MetI-like"/>
</dbReference>
<evidence type="ECO:0000256" key="7">
    <source>
        <dbReference type="ARBA" id="ARBA00023136"/>
    </source>
</evidence>
<sequence length="282" mass="31871">MKTKHLRLMQRAYVILFFCFMYLPIAYMVVFSFNQSKGYALFTGFTFKWYTSLLHNESILHALWVSLYLALFSAVIATVLGTAASLGIASMGRKSRLLVTNITYITTVNPEIITGISLMMLFVAYQRFASELDFLPDNIMGFPTLLIAHIAFNVPYVIFNVTPKLKQLDIKLFEAALDLGCDPRQAFFKVILPEISPAILSGFLISLTYSIDDFMISYFNCGTVETLPIAIYSMTRKKVSPEIYALSTIMFVVILSIILISNAMESRGYRRDQRALRGGDVK</sequence>
<evidence type="ECO:0000256" key="4">
    <source>
        <dbReference type="ARBA" id="ARBA00022475"/>
    </source>
</evidence>
<reference evidence="10 13" key="1">
    <citation type="submission" date="2018-02" db="EMBL/GenBank/DDBJ databases">
        <title>Complete genome sequencing of Faecalibacterium prausnitzii strains isolated from the human gut.</title>
        <authorList>
            <person name="Fitzgerald B.C."/>
            <person name="Shkoporov A.N."/>
            <person name="Ross P.R."/>
            <person name="Hill C."/>
        </authorList>
    </citation>
    <scope>NUCLEOTIDE SEQUENCE [LARGE SCALE GENOMIC DNA]</scope>
    <source>
        <strain evidence="10 13">APC942/18-1</strain>
    </source>
</reference>
<dbReference type="Gene3D" id="1.10.3720.10">
    <property type="entry name" value="MetI-like"/>
    <property type="match status" value="1"/>
</dbReference>
<feature type="domain" description="ABC transmembrane type-1" evidence="9">
    <location>
        <begin position="63"/>
        <end position="261"/>
    </location>
</feature>
<reference evidence="11 14" key="2">
    <citation type="submission" date="2018-08" db="EMBL/GenBank/DDBJ databases">
        <title>A genome reference for cultivated species of the human gut microbiota.</title>
        <authorList>
            <person name="Zou Y."/>
            <person name="Xue W."/>
            <person name="Luo G."/>
        </authorList>
    </citation>
    <scope>NUCLEOTIDE SEQUENCE [LARGE SCALE GENOMIC DNA]</scope>
    <source>
        <strain evidence="11 14">AF32-8AC</strain>
    </source>
</reference>
<protein>
    <submittedName>
        <fullName evidence="11 12">ABC transporter permease</fullName>
    </submittedName>
</protein>
<reference evidence="12 15" key="3">
    <citation type="submission" date="2019-07" db="EMBL/GenBank/DDBJ databases">
        <authorList>
            <person name="Hibberd C M."/>
            <person name="Gehrig L. J."/>
            <person name="Chang H.-W."/>
            <person name="Venkatesh S."/>
        </authorList>
    </citation>
    <scope>NUCLEOTIDE SEQUENCE [LARGE SCALE GENOMIC DNA]</scope>
    <source>
        <strain evidence="12">Faecalibacterium_prausnitzii_JG_BgPS064</strain>
    </source>
</reference>
<feature type="transmembrane region" description="Helical" evidence="8">
    <location>
        <begin position="145"/>
        <end position="165"/>
    </location>
</feature>